<protein>
    <submittedName>
        <fullName evidence="1">DUF4328 domain-containing protein</fullName>
    </submittedName>
</protein>
<keyword evidence="2" id="KW-1185">Reference proteome</keyword>
<sequence length="238" mass="26597">MSSAITPPPPGWYPAPDDTEATWWWNGTSWLRPRNEQATLRTITKLATATQVMVIVCGVLALALVGVEAMGITALTSYLDGSTSAVETLHLYDWAWTVGNALATVSMIAAAALWATWQYRVALQVPGLTRRAAGWHAGDWFIPILALWRPFQDISDLWRAIGRTPPRWLIVWWLLWIASFISFKWSNQIDSRAEALEQIRATMWSSILGEAFLIVAALMACIIVRGITQGVIHRPQQQ</sequence>
<gene>
    <name evidence="1" type="ORF">NMQ05_00500</name>
</gene>
<proteinExistence type="predicted"/>
<dbReference type="EMBL" id="CP101471">
    <property type="protein sequence ID" value="UTT53087.1"/>
    <property type="molecule type" value="Genomic_DNA"/>
</dbReference>
<evidence type="ECO:0000313" key="1">
    <source>
        <dbReference type="EMBL" id="UTT53087.1"/>
    </source>
</evidence>
<accession>A0ACD4B5T5</accession>
<evidence type="ECO:0000313" key="2">
    <source>
        <dbReference type="Proteomes" id="UP001060245"/>
    </source>
</evidence>
<name>A0ACD4B5T5_MICMQ</name>
<dbReference type="Proteomes" id="UP001060245">
    <property type="component" value="Chromosome"/>
</dbReference>
<organism evidence="1 2">
    <name type="scientific">Microbacterium maritypicum</name>
    <name type="common">Microbacterium liquefaciens</name>
    <dbReference type="NCBI Taxonomy" id="33918"/>
    <lineage>
        <taxon>Bacteria</taxon>
        <taxon>Bacillati</taxon>
        <taxon>Actinomycetota</taxon>
        <taxon>Actinomycetes</taxon>
        <taxon>Micrococcales</taxon>
        <taxon>Microbacteriaceae</taxon>
        <taxon>Microbacterium</taxon>
    </lineage>
</organism>
<reference evidence="1" key="1">
    <citation type="submission" date="2022-07" db="EMBL/GenBank/DDBJ databases">
        <title>Complete genome of DND4.</title>
        <authorList>
            <person name="Cao G."/>
        </authorList>
    </citation>
    <scope>NUCLEOTIDE SEQUENCE</scope>
    <source>
        <strain evidence="1">DND4</strain>
    </source>
</reference>